<dbReference type="AlphaFoldDB" id="A0A4R2LKU2"/>
<evidence type="ECO:0008006" key="4">
    <source>
        <dbReference type="Google" id="ProtNLM"/>
    </source>
</evidence>
<name>A0A4R2LKU2_9BACE</name>
<comment type="caution">
    <text evidence="2">The sequence shown here is derived from an EMBL/GenBank/DDBJ whole genome shotgun (WGS) entry which is preliminary data.</text>
</comment>
<evidence type="ECO:0000256" key="1">
    <source>
        <dbReference type="SAM" id="SignalP"/>
    </source>
</evidence>
<organism evidence="2 3">
    <name type="scientific">Prevotella heparinolytica</name>
    <dbReference type="NCBI Taxonomy" id="28113"/>
    <lineage>
        <taxon>Bacteria</taxon>
        <taxon>Pseudomonadati</taxon>
        <taxon>Bacteroidota</taxon>
        <taxon>Bacteroidia</taxon>
        <taxon>Bacteroidales</taxon>
        <taxon>Bacteroidaceae</taxon>
        <taxon>Bacteroides</taxon>
    </lineage>
</organism>
<dbReference type="CDD" id="cd13121">
    <property type="entry name" value="BF2867_like_C"/>
    <property type="match status" value="1"/>
</dbReference>
<dbReference type="CDD" id="cd13120">
    <property type="entry name" value="BF2867_like_N"/>
    <property type="match status" value="1"/>
</dbReference>
<accession>A0A4R2LKU2</accession>
<evidence type="ECO:0000313" key="3">
    <source>
        <dbReference type="Proteomes" id="UP000295600"/>
    </source>
</evidence>
<protein>
    <recommendedName>
        <fullName evidence="4">Fimbrillin family protein</fullName>
    </recommendedName>
</protein>
<feature type="signal peptide" evidence="1">
    <location>
        <begin position="1"/>
        <end position="25"/>
    </location>
</feature>
<dbReference type="RefSeq" id="WP_131926563.1">
    <property type="nucleotide sequence ID" value="NZ_SLXB01000013.1"/>
</dbReference>
<proteinExistence type="predicted"/>
<evidence type="ECO:0000313" key="2">
    <source>
        <dbReference type="EMBL" id="TCO91240.1"/>
    </source>
</evidence>
<dbReference type="Proteomes" id="UP000295600">
    <property type="component" value="Unassembled WGS sequence"/>
</dbReference>
<keyword evidence="1" id="KW-0732">Signal</keyword>
<reference evidence="2 3" key="1">
    <citation type="submission" date="2019-03" db="EMBL/GenBank/DDBJ databases">
        <title>Genomic Encyclopedia of Type Strains, Phase IV (KMG-IV): sequencing the most valuable type-strain genomes for metagenomic binning, comparative biology and taxonomic classification.</title>
        <authorList>
            <person name="Goeker M."/>
        </authorList>
    </citation>
    <scope>NUCLEOTIDE SEQUENCE [LARGE SCALE GENOMIC DNA]</scope>
    <source>
        <strain evidence="2 3">DSM 23917</strain>
    </source>
</reference>
<gene>
    <name evidence="2" type="ORF">EV202_11337</name>
</gene>
<dbReference type="EMBL" id="SLXB01000013">
    <property type="protein sequence ID" value="TCO91240.1"/>
    <property type="molecule type" value="Genomic_DNA"/>
</dbReference>
<sequence>MKKRHCMGMLVAGAAALLLLSTVPAGCTDERDESPSTGGRIGFAVDLWKEGSAAQAALTKGAGTEAGSLPADTLPAVQVIPLEGEASGDGNPLYLHAVTTDGIGEDGGTAEEGVGGDATAQNGGARTKAAPVTTATMYDEMAVTAFVYPASDSWPSAYTGGSATSYMRTVKVKKSDAWSTEYHWPGAARRISFFASAPYGSAGLTAFNNGTSGNPPYLSYTVPTDVADQKDLLVAASTDRPGNTNTAEPLTMKHALTAVRFVTGDDMLPGTVSKITLKNVYGTGSLPMTASPAWNSPGGARNFELTLSPAATAPDPQQPDTPLTPEAATFMMLPQTLPAGAQIEVKYTDGLTNTPRTLTANIAGKTWPMGKTITYRISTSSIVMTPTLTVTAPAEFTYAGGNNTYGVASYLAVTGGGATGAKPIGWTAEFSEDGGMSWSSTKPSWLTAFTASGTGSSSTSGDVYTATVAAQTSTSGNPHNEALKNASPVNDGTNTNIYDLSTHDGQGNIAPMRTANCYIVNAAGRYKLPLVYGNAVDYVKVPGGPNPGWNTSAYTSTASGSNVLTTFINHLGNGITDPYIYNNANCTPDNCTLVWQDEPNLVTNVALSSDRHFLEFTVNQSTIRQGNAVVAVRDAANTVLWSWHIWVTDYKPGTTGTTTPDKEITNYQGYKYKLMTVSLGWCDGKEEAYAERTVQVRFKQRSTAGYTPAATQTITVKQKAHTIAELGNNTYFQWGRKDPFVGALENPDGSSNSINKTWYDADGNVKTNQLPPVQSFSTGTACIKSGITAPNTFNTSWEMDNTYANLWSANNTVYTANDNPVVKTIYDPSPVGYKLPPSNAFTGFTTTGNNASTQSQFNVLFPWDKGWNFHCRLNHTGSTVFFPASGYRNISSAVPYSIGSGAYCWTAGPNFTYYGWNLNFYSGYVSPLSSNARGYGFEVRAAQEE</sequence>
<feature type="chain" id="PRO_5020741252" description="Fimbrillin family protein" evidence="1">
    <location>
        <begin position="26"/>
        <end position="945"/>
    </location>
</feature>